<feature type="domain" description="NAC" evidence="6">
    <location>
        <begin position="36"/>
        <end position="186"/>
    </location>
</feature>
<evidence type="ECO:0000256" key="5">
    <source>
        <dbReference type="SAM" id="MobiDB-lite"/>
    </source>
</evidence>
<organism evidence="7 8">
    <name type="scientific">Perilla frutescens var. hirtella</name>
    <name type="common">Perilla citriodora</name>
    <name type="synonym">Perilla setoyensis</name>
    <dbReference type="NCBI Taxonomy" id="608512"/>
    <lineage>
        <taxon>Eukaryota</taxon>
        <taxon>Viridiplantae</taxon>
        <taxon>Streptophyta</taxon>
        <taxon>Embryophyta</taxon>
        <taxon>Tracheophyta</taxon>
        <taxon>Spermatophyta</taxon>
        <taxon>Magnoliopsida</taxon>
        <taxon>eudicotyledons</taxon>
        <taxon>Gunneridae</taxon>
        <taxon>Pentapetalae</taxon>
        <taxon>asterids</taxon>
        <taxon>lamiids</taxon>
        <taxon>Lamiales</taxon>
        <taxon>Lamiaceae</taxon>
        <taxon>Nepetoideae</taxon>
        <taxon>Elsholtzieae</taxon>
        <taxon>Perilla</taxon>
    </lineage>
</organism>
<evidence type="ECO:0000256" key="3">
    <source>
        <dbReference type="ARBA" id="ARBA00023163"/>
    </source>
</evidence>
<sequence>MTNITPNSSTVTPPPLPPSGGGDESKLSDEEYLKRLPVGYRFRPTKQELIFEYLMKKINNEVLPRSMIHTVKLYAFTPDQLAEMFKPSGEQEWYFFTPRDKKYKNGRRPNRTAGGGHWKATGAEKHIIQHNGEIIGLCQMLTYNKSLEKNSKTDWLMHEYKVRNSYTIQVNTMRLDDWVLCKVYKKTSSSSTTDDVVNKNVTQKKTRSRRKEKHNTEVKDGEVNKNSEAMESSNAISCPRSSSVGVAPLPFPYNMLRLGLSFEPSSDPTQNRVGSLNIYDELKHGEGTNKVAKQIHVASSHSIPTSNCFSSFGVGQFSLPLHYQRVPSHYQQVPSFAYAESINGTITHSSHFQVSEEAPNWTEDTDLYINVSDSVICSLSYSPINYCVS</sequence>
<dbReference type="EMBL" id="SDAM02029543">
    <property type="protein sequence ID" value="KAH6756701.1"/>
    <property type="molecule type" value="Genomic_DNA"/>
</dbReference>
<keyword evidence="8" id="KW-1185">Reference proteome</keyword>
<evidence type="ECO:0000313" key="8">
    <source>
        <dbReference type="Proteomes" id="UP001190926"/>
    </source>
</evidence>
<accession>A0AAD4NYC5</accession>
<protein>
    <recommendedName>
        <fullName evidence="6">NAC domain-containing protein</fullName>
    </recommendedName>
</protein>
<dbReference type="GO" id="GO:0003677">
    <property type="term" value="F:DNA binding"/>
    <property type="evidence" value="ECO:0007669"/>
    <property type="project" value="UniProtKB-KW"/>
</dbReference>
<evidence type="ECO:0000256" key="2">
    <source>
        <dbReference type="ARBA" id="ARBA00023125"/>
    </source>
</evidence>
<dbReference type="Pfam" id="PF02365">
    <property type="entry name" value="NAM"/>
    <property type="match status" value="1"/>
</dbReference>
<dbReference type="SUPFAM" id="SSF101941">
    <property type="entry name" value="NAC domain"/>
    <property type="match status" value="1"/>
</dbReference>
<feature type="compositionally biased region" description="Basic residues" evidence="5">
    <location>
        <begin position="202"/>
        <end position="213"/>
    </location>
</feature>
<evidence type="ECO:0000256" key="4">
    <source>
        <dbReference type="ARBA" id="ARBA00023242"/>
    </source>
</evidence>
<keyword evidence="2" id="KW-0238">DNA-binding</keyword>
<keyword evidence="1" id="KW-0805">Transcription regulation</keyword>
<dbReference type="Proteomes" id="UP001190926">
    <property type="component" value="Unassembled WGS sequence"/>
</dbReference>
<name>A0AAD4NYC5_PERFH</name>
<dbReference type="AlphaFoldDB" id="A0AAD4NYC5"/>
<dbReference type="PROSITE" id="PS51005">
    <property type="entry name" value="NAC"/>
    <property type="match status" value="1"/>
</dbReference>
<feature type="compositionally biased region" description="Low complexity" evidence="5">
    <location>
        <begin position="1"/>
        <end position="11"/>
    </location>
</feature>
<evidence type="ECO:0000256" key="1">
    <source>
        <dbReference type="ARBA" id="ARBA00023015"/>
    </source>
</evidence>
<feature type="region of interest" description="Disordered" evidence="5">
    <location>
        <begin position="190"/>
        <end position="219"/>
    </location>
</feature>
<reference evidence="7 8" key="1">
    <citation type="journal article" date="2021" name="Nat. Commun.">
        <title>Incipient diploidization of the medicinal plant Perilla within 10,000 years.</title>
        <authorList>
            <person name="Zhang Y."/>
            <person name="Shen Q."/>
            <person name="Leng L."/>
            <person name="Zhang D."/>
            <person name="Chen S."/>
            <person name="Shi Y."/>
            <person name="Ning Z."/>
            <person name="Chen S."/>
        </authorList>
    </citation>
    <scope>NUCLEOTIDE SEQUENCE [LARGE SCALE GENOMIC DNA]</scope>
    <source>
        <strain evidence="8">cv. PC099</strain>
    </source>
</reference>
<dbReference type="Gene3D" id="2.170.150.80">
    <property type="entry name" value="NAC domain"/>
    <property type="match status" value="1"/>
</dbReference>
<dbReference type="PANTHER" id="PTHR31719:SF179">
    <property type="entry name" value="OS08G0148400 PROTEIN"/>
    <property type="match status" value="1"/>
</dbReference>
<gene>
    <name evidence="7" type="ORF">C2S53_001103</name>
</gene>
<comment type="caution">
    <text evidence="7">The sequence shown here is derived from an EMBL/GenBank/DDBJ whole genome shotgun (WGS) entry which is preliminary data.</text>
</comment>
<keyword evidence="3" id="KW-0804">Transcription</keyword>
<dbReference type="PANTHER" id="PTHR31719">
    <property type="entry name" value="NAC TRANSCRIPTION FACTOR 56"/>
    <property type="match status" value="1"/>
</dbReference>
<dbReference type="InterPro" id="IPR003441">
    <property type="entry name" value="NAC-dom"/>
</dbReference>
<proteinExistence type="predicted"/>
<feature type="region of interest" description="Disordered" evidence="5">
    <location>
        <begin position="1"/>
        <end position="27"/>
    </location>
</feature>
<dbReference type="GO" id="GO:0006355">
    <property type="term" value="P:regulation of DNA-templated transcription"/>
    <property type="evidence" value="ECO:0007669"/>
    <property type="project" value="InterPro"/>
</dbReference>
<evidence type="ECO:0000259" key="6">
    <source>
        <dbReference type="PROSITE" id="PS51005"/>
    </source>
</evidence>
<dbReference type="InterPro" id="IPR036093">
    <property type="entry name" value="NAC_dom_sf"/>
</dbReference>
<keyword evidence="4" id="KW-0539">Nucleus</keyword>
<evidence type="ECO:0000313" key="7">
    <source>
        <dbReference type="EMBL" id="KAH6756701.1"/>
    </source>
</evidence>